<evidence type="ECO:0000259" key="8">
    <source>
        <dbReference type="Pfam" id="PF04024"/>
    </source>
</evidence>
<feature type="transmembrane region" description="Helical" evidence="7">
    <location>
        <begin position="31"/>
        <end position="58"/>
    </location>
</feature>
<comment type="subcellular location">
    <subcellularLocation>
        <location evidence="1">Cell membrane</location>
        <topology evidence="1">Single-pass membrane protein</topology>
    </subcellularLocation>
</comment>
<feature type="transmembrane region" description="Helical" evidence="7">
    <location>
        <begin position="157"/>
        <end position="180"/>
    </location>
</feature>
<dbReference type="PANTHER" id="PTHR33885">
    <property type="entry name" value="PHAGE SHOCK PROTEIN C"/>
    <property type="match status" value="1"/>
</dbReference>
<keyword evidence="3 7" id="KW-0812">Transmembrane</keyword>
<comment type="caution">
    <text evidence="10">The sequence shown here is derived from an EMBL/GenBank/DDBJ whole genome shotgun (WGS) entry which is preliminary data.</text>
</comment>
<feature type="region of interest" description="Disordered" evidence="6">
    <location>
        <begin position="206"/>
        <end position="261"/>
    </location>
</feature>
<dbReference type="InterPro" id="IPR007168">
    <property type="entry name" value="Phageshock_PspC_N"/>
</dbReference>
<reference evidence="10 11" key="1">
    <citation type="submission" date="2019-04" db="EMBL/GenBank/DDBJ databases">
        <title>Pedobacter sp. RP-3-15 sp. nov., isolated from Arctic soil.</title>
        <authorList>
            <person name="Dahal R.H."/>
            <person name="Kim D.-U."/>
        </authorList>
    </citation>
    <scope>NUCLEOTIDE SEQUENCE [LARGE SCALE GENOMIC DNA]</scope>
    <source>
        <strain evidence="10 11">RP-3-15</strain>
    </source>
</reference>
<keyword evidence="4 7" id="KW-1133">Transmembrane helix</keyword>
<dbReference type="OrthoDB" id="5772680at2"/>
<dbReference type="InterPro" id="IPR052027">
    <property type="entry name" value="PspC"/>
</dbReference>
<evidence type="ECO:0000256" key="1">
    <source>
        <dbReference type="ARBA" id="ARBA00004162"/>
    </source>
</evidence>
<sequence length="261" mass="29377">MDKRLFRNEHEKVIAGVSSGVAEYMEVDVTIIRLLFVLSTIFLVGTGILVYLIMWIVVPVNNDPTRRFSRFNDFYQGQQNNPFANPNPFSQPSNNPGSTSTGQGWTSSTVNDAGFKAAPKPEDFQPFKKNNETGRTVGGMFLLVIGIYFLMNEFNFIPFWFSLGKLWPLVFVAIGVSFILKANKKNAWEQWKRQQEQDLYADIRSHDANPVNPTEQPTGMPVAETPAADAPVTDTPVADGPNEEPRQEGPKIDDRFTKRDI</sequence>
<dbReference type="PANTHER" id="PTHR33885:SF3">
    <property type="entry name" value="PHAGE SHOCK PROTEIN C"/>
    <property type="match status" value="1"/>
</dbReference>
<evidence type="ECO:0000256" key="6">
    <source>
        <dbReference type="SAM" id="MobiDB-lite"/>
    </source>
</evidence>
<dbReference type="RefSeq" id="WP_136837657.1">
    <property type="nucleotide sequence ID" value="NZ_SWBQ01000007.1"/>
</dbReference>
<feature type="domain" description="Phage shock protein PspC N-terminal" evidence="8">
    <location>
        <begin position="3"/>
        <end position="60"/>
    </location>
</feature>
<feature type="region of interest" description="Disordered" evidence="6">
    <location>
        <begin position="85"/>
        <end position="105"/>
    </location>
</feature>
<organism evidence="10 11">
    <name type="scientific">Pedobacter frigoris</name>
    <dbReference type="NCBI Taxonomy" id="2571272"/>
    <lineage>
        <taxon>Bacteria</taxon>
        <taxon>Pseudomonadati</taxon>
        <taxon>Bacteroidota</taxon>
        <taxon>Sphingobacteriia</taxon>
        <taxon>Sphingobacteriales</taxon>
        <taxon>Sphingobacteriaceae</taxon>
        <taxon>Pedobacter</taxon>
    </lineage>
</organism>
<feature type="compositionally biased region" description="Basic and acidic residues" evidence="6">
    <location>
        <begin position="243"/>
        <end position="261"/>
    </location>
</feature>
<dbReference type="Pfam" id="PF04024">
    <property type="entry name" value="PspC"/>
    <property type="match status" value="1"/>
</dbReference>
<accession>A0A4V5P1M3</accession>
<feature type="domain" description="LiaI-LiaF-like transmembrane region" evidence="9">
    <location>
        <begin position="137"/>
        <end position="179"/>
    </location>
</feature>
<keyword evidence="5 7" id="KW-0472">Membrane</keyword>
<evidence type="ECO:0000313" key="11">
    <source>
        <dbReference type="Proteomes" id="UP000307244"/>
    </source>
</evidence>
<dbReference type="EMBL" id="SWBQ01000007">
    <property type="protein sequence ID" value="TKC03634.1"/>
    <property type="molecule type" value="Genomic_DNA"/>
</dbReference>
<evidence type="ECO:0000256" key="4">
    <source>
        <dbReference type="ARBA" id="ARBA00022989"/>
    </source>
</evidence>
<keyword evidence="11" id="KW-1185">Reference proteome</keyword>
<dbReference type="Pfam" id="PF18917">
    <property type="entry name" value="LiaI-LiaF-like_TM1"/>
    <property type="match status" value="1"/>
</dbReference>
<dbReference type="GO" id="GO:0005886">
    <property type="term" value="C:plasma membrane"/>
    <property type="evidence" value="ECO:0007669"/>
    <property type="project" value="UniProtKB-SubCell"/>
</dbReference>
<evidence type="ECO:0000256" key="3">
    <source>
        <dbReference type="ARBA" id="ARBA00022692"/>
    </source>
</evidence>
<evidence type="ECO:0000256" key="2">
    <source>
        <dbReference type="ARBA" id="ARBA00022475"/>
    </source>
</evidence>
<evidence type="ECO:0000313" key="10">
    <source>
        <dbReference type="EMBL" id="TKC03634.1"/>
    </source>
</evidence>
<evidence type="ECO:0000256" key="5">
    <source>
        <dbReference type="ARBA" id="ARBA00023136"/>
    </source>
</evidence>
<evidence type="ECO:0000259" key="9">
    <source>
        <dbReference type="Pfam" id="PF18917"/>
    </source>
</evidence>
<evidence type="ECO:0000256" key="7">
    <source>
        <dbReference type="SAM" id="Phobius"/>
    </source>
</evidence>
<dbReference type="InterPro" id="IPR043726">
    <property type="entry name" value="LiaI-LiaF-like_TM1"/>
</dbReference>
<proteinExistence type="predicted"/>
<keyword evidence="2" id="KW-1003">Cell membrane</keyword>
<name>A0A4V5P1M3_9SPHI</name>
<gene>
    <name evidence="10" type="ORF">FA047_18885</name>
</gene>
<dbReference type="AlphaFoldDB" id="A0A4V5P1M3"/>
<dbReference type="Proteomes" id="UP000307244">
    <property type="component" value="Unassembled WGS sequence"/>
</dbReference>
<protein>
    <submittedName>
        <fullName evidence="10">PspC domain-containing protein</fullName>
    </submittedName>
</protein>